<dbReference type="EMBL" id="MDYQ01000007">
    <property type="protein sequence ID" value="PRP88758.1"/>
    <property type="molecule type" value="Genomic_DNA"/>
</dbReference>
<gene>
    <name evidence="2" type="ORF">PROFUN_00226</name>
</gene>
<comment type="caution">
    <text evidence="2">The sequence shown here is derived from an EMBL/GenBank/DDBJ whole genome shotgun (WGS) entry which is preliminary data.</text>
</comment>
<sequence>MSHPRPERGAAFPGPTFSEFSVDLSPTHLSDEKKPVDLDAPTLGPILDTLDRYNNAVRREHQLHSRQSPTEEPAASRSFPHPIGVPTHEQSLPKRIYKHKAPIEPTADQSESNPQQEKYSVNWDQFFELKSKPPEAEPIIPHIEEVAIELHVTSTASKTDRMEERCRPPTTAWQ</sequence>
<organism evidence="2 3">
    <name type="scientific">Planoprotostelium fungivorum</name>
    <dbReference type="NCBI Taxonomy" id="1890364"/>
    <lineage>
        <taxon>Eukaryota</taxon>
        <taxon>Amoebozoa</taxon>
        <taxon>Evosea</taxon>
        <taxon>Variosea</taxon>
        <taxon>Cavosteliida</taxon>
        <taxon>Cavosteliaceae</taxon>
        <taxon>Planoprotostelium</taxon>
    </lineage>
</organism>
<protein>
    <submittedName>
        <fullName evidence="2">Uncharacterized protein</fullName>
    </submittedName>
</protein>
<evidence type="ECO:0000313" key="2">
    <source>
        <dbReference type="EMBL" id="PRP88758.1"/>
    </source>
</evidence>
<evidence type="ECO:0000313" key="3">
    <source>
        <dbReference type="Proteomes" id="UP000241769"/>
    </source>
</evidence>
<accession>A0A2P6NXW1</accession>
<dbReference type="InParanoid" id="A0A2P6NXW1"/>
<feature type="compositionally biased region" description="Basic and acidic residues" evidence="1">
    <location>
        <begin position="158"/>
        <end position="167"/>
    </location>
</feature>
<proteinExistence type="predicted"/>
<dbReference type="Proteomes" id="UP000241769">
    <property type="component" value="Unassembled WGS sequence"/>
</dbReference>
<name>A0A2P6NXW1_9EUKA</name>
<feature type="region of interest" description="Disordered" evidence="1">
    <location>
        <begin position="1"/>
        <end position="119"/>
    </location>
</feature>
<feature type="region of interest" description="Disordered" evidence="1">
    <location>
        <begin position="154"/>
        <end position="174"/>
    </location>
</feature>
<dbReference type="AlphaFoldDB" id="A0A2P6NXW1"/>
<keyword evidence="3" id="KW-1185">Reference proteome</keyword>
<reference evidence="2 3" key="1">
    <citation type="journal article" date="2018" name="Genome Biol. Evol.">
        <title>Multiple Roots of Fruiting Body Formation in Amoebozoa.</title>
        <authorList>
            <person name="Hillmann F."/>
            <person name="Forbes G."/>
            <person name="Novohradska S."/>
            <person name="Ferling I."/>
            <person name="Riege K."/>
            <person name="Groth M."/>
            <person name="Westermann M."/>
            <person name="Marz M."/>
            <person name="Spaller T."/>
            <person name="Winckler T."/>
            <person name="Schaap P."/>
            <person name="Glockner G."/>
        </authorList>
    </citation>
    <scope>NUCLEOTIDE SEQUENCE [LARGE SCALE GENOMIC DNA]</scope>
    <source>
        <strain evidence="2 3">Jena</strain>
    </source>
</reference>
<feature type="compositionally biased region" description="Polar residues" evidence="1">
    <location>
        <begin position="107"/>
        <end position="119"/>
    </location>
</feature>
<evidence type="ECO:0000256" key="1">
    <source>
        <dbReference type="SAM" id="MobiDB-lite"/>
    </source>
</evidence>